<protein>
    <submittedName>
        <fullName evidence="2">Uncharacterized protein</fullName>
    </submittedName>
</protein>
<accession>A0A815CRU3</accession>
<dbReference type="Proteomes" id="UP000677228">
    <property type="component" value="Unassembled WGS sequence"/>
</dbReference>
<dbReference type="Proteomes" id="UP000682733">
    <property type="component" value="Unassembled WGS sequence"/>
</dbReference>
<gene>
    <name evidence="2" type="ORF">GPM918_LOCUS27852</name>
    <name evidence="1" type="ORF">OVA965_LOCUS19982</name>
    <name evidence="4" type="ORF">SRO942_LOCUS28260</name>
    <name evidence="3" type="ORF">TMI583_LOCUS20225</name>
</gene>
<dbReference type="AlphaFoldDB" id="A0A815CRU3"/>
<comment type="caution">
    <text evidence="2">The sequence shown here is derived from an EMBL/GenBank/DDBJ whole genome shotgun (WGS) entry which is preliminary data.</text>
</comment>
<reference evidence="2" key="1">
    <citation type="submission" date="2021-02" db="EMBL/GenBank/DDBJ databases">
        <authorList>
            <person name="Nowell W R."/>
        </authorList>
    </citation>
    <scope>NUCLEOTIDE SEQUENCE</scope>
</reference>
<evidence type="ECO:0000313" key="2">
    <source>
        <dbReference type="EMBL" id="CAF1287259.1"/>
    </source>
</evidence>
<keyword evidence="5" id="KW-1185">Reference proteome</keyword>
<evidence type="ECO:0000313" key="4">
    <source>
        <dbReference type="EMBL" id="CAF4089624.1"/>
    </source>
</evidence>
<evidence type="ECO:0000313" key="1">
    <source>
        <dbReference type="EMBL" id="CAF1116582.1"/>
    </source>
</evidence>
<dbReference type="EMBL" id="CAJNOQ010011888">
    <property type="protein sequence ID" value="CAF1287259.1"/>
    <property type="molecule type" value="Genomic_DNA"/>
</dbReference>
<dbReference type="EMBL" id="CAJOBC010030889">
    <property type="protein sequence ID" value="CAF4089624.1"/>
    <property type="molecule type" value="Genomic_DNA"/>
</dbReference>
<dbReference type="Proteomes" id="UP000681722">
    <property type="component" value="Unassembled WGS sequence"/>
</dbReference>
<proteinExistence type="predicted"/>
<sequence>MAQPENETSVTYKDSKQLIILLDPNQTMKQLADQIIEELLVFCDKTACFDYIKGNNLQQIYFIVSGNNAEDVIDDLISLPQIHCVYIFCVDVYYYEQWAKPYNKILGVFHTDDSLIVKLAQDLAFYYVQQGNNYRSSGNDGLAGLNYRRARNIYYTLYNYVLKQDDQLKKCSVEQS</sequence>
<evidence type="ECO:0000313" key="5">
    <source>
        <dbReference type="Proteomes" id="UP000663829"/>
    </source>
</evidence>
<organism evidence="2 5">
    <name type="scientific">Didymodactylos carnosus</name>
    <dbReference type="NCBI Taxonomy" id="1234261"/>
    <lineage>
        <taxon>Eukaryota</taxon>
        <taxon>Metazoa</taxon>
        <taxon>Spiralia</taxon>
        <taxon>Gnathifera</taxon>
        <taxon>Rotifera</taxon>
        <taxon>Eurotatoria</taxon>
        <taxon>Bdelloidea</taxon>
        <taxon>Philodinida</taxon>
        <taxon>Philodinidae</taxon>
        <taxon>Didymodactylos</taxon>
    </lineage>
</organism>
<dbReference type="EMBL" id="CAJNOK010010469">
    <property type="protein sequence ID" value="CAF1116582.1"/>
    <property type="molecule type" value="Genomic_DNA"/>
</dbReference>
<name>A0A815CRU3_9BILA</name>
<evidence type="ECO:0000313" key="3">
    <source>
        <dbReference type="EMBL" id="CAF3887405.1"/>
    </source>
</evidence>
<dbReference type="Proteomes" id="UP000663829">
    <property type="component" value="Unassembled WGS sequence"/>
</dbReference>
<dbReference type="EMBL" id="CAJOBA010015401">
    <property type="protein sequence ID" value="CAF3887405.1"/>
    <property type="molecule type" value="Genomic_DNA"/>
</dbReference>